<keyword evidence="2" id="KW-1185">Reference proteome</keyword>
<dbReference type="Proteomes" id="UP001501757">
    <property type="component" value="Unassembled WGS sequence"/>
</dbReference>
<organism evidence="1 2">
    <name type="scientific">Bowmanella denitrificans</name>
    <dbReference type="NCBI Taxonomy" id="366582"/>
    <lineage>
        <taxon>Bacteria</taxon>
        <taxon>Pseudomonadati</taxon>
        <taxon>Pseudomonadota</taxon>
        <taxon>Gammaproteobacteria</taxon>
        <taxon>Alteromonadales</taxon>
        <taxon>Alteromonadaceae</taxon>
        <taxon>Bowmanella</taxon>
    </lineage>
</organism>
<protein>
    <submittedName>
        <fullName evidence="1">Uncharacterized protein</fullName>
    </submittedName>
</protein>
<comment type="caution">
    <text evidence="1">The sequence shown here is derived from an EMBL/GenBank/DDBJ whole genome shotgun (WGS) entry which is preliminary data.</text>
</comment>
<name>A0ABP3H0J3_9ALTE</name>
<evidence type="ECO:0000313" key="1">
    <source>
        <dbReference type="EMBL" id="GAA0359407.1"/>
    </source>
</evidence>
<sequence length="45" mass="5008">MMLDQTHLLSLLLLPLITFLVGALVFNAVERKLIKAPSFSPQDGR</sequence>
<dbReference type="EMBL" id="BAAAEI010000013">
    <property type="protein sequence ID" value="GAA0359407.1"/>
    <property type="molecule type" value="Genomic_DNA"/>
</dbReference>
<gene>
    <name evidence="1" type="ORF">GCM10009092_24510</name>
</gene>
<reference evidence="2" key="1">
    <citation type="journal article" date="2019" name="Int. J. Syst. Evol. Microbiol.">
        <title>The Global Catalogue of Microorganisms (GCM) 10K type strain sequencing project: providing services to taxonomists for standard genome sequencing and annotation.</title>
        <authorList>
            <consortium name="The Broad Institute Genomics Platform"/>
            <consortium name="The Broad Institute Genome Sequencing Center for Infectious Disease"/>
            <person name="Wu L."/>
            <person name="Ma J."/>
        </authorList>
    </citation>
    <scope>NUCLEOTIDE SEQUENCE [LARGE SCALE GENOMIC DNA]</scope>
    <source>
        <strain evidence="2">JCM 13378</strain>
    </source>
</reference>
<evidence type="ECO:0000313" key="2">
    <source>
        <dbReference type="Proteomes" id="UP001501757"/>
    </source>
</evidence>
<accession>A0ABP3H0J3</accession>
<proteinExistence type="predicted"/>